<evidence type="ECO:0000256" key="3">
    <source>
        <dbReference type="ARBA" id="ARBA00022676"/>
    </source>
</evidence>
<name>A0ABS2ZEC1_9BACL</name>
<reference evidence="7 8" key="1">
    <citation type="submission" date="2021-01" db="EMBL/GenBank/DDBJ databases">
        <title>Genome Sequencing of Type Strains.</title>
        <authorList>
            <person name="Lemaire J.F."/>
            <person name="Inderbitzin P."/>
            <person name="Collins S.B."/>
            <person name="Wespe N."/>
            <person name="Knight-Connoni V."/>
        </authorList>
    </citation>
    <scope>NUCLEOTIDE SEQUENCE [LARGE SCALE GENOMIC DNA]</scope>
    <source>
        <strain evidence="7 8">DSM 14730</strain>
    </source>
</reference>
<keyword evidence="5" id="KW-0472">Membrane</keyword>
<dbReference type="SUPFAM" id="SSF53448">
    <property type="entry name" value="Nucleotide-diphospho-sugar transferases"/>
    <property type="match status" value="1"/>
</dbReference>
<gene>
    <name evidence="7" type="ORF">JYA64_14545</name>
</gene>
<dbReference type="Pfam" id="PF00535">
    <property type="entry name" value="Glycos_transf_2"/>
    <property type="match status" value="1"/>
</dbReference>
<keyword evidence="3" id="KW-0328">Glycosyltransferase</keyword>
<comment type="pathway">
    <text evidence="1">Cell wall biogenesis; cell wall polysaccharide biosynthesis.</text>
</comment>
<dbReference type="PANTHER" id="PTHR43179:SF12">
    <property type="entry name" value="GALACTOFURANOSYLTRANSFERASE GLFT2"/>
    <property type="match status" value="1"/>
</dbReference>
<feature type="transmembrane region" description="Helical" evidence="5">
    <location>
        <begin position="289"/>
        <end position="305"/>
    </location>
</feature>
<keyword evidence="8" id="KW-1185">Reference proteome</keyword>
<evidence type="ECO:0000256" key="2">
    <source>
        <dbReference type="ARBA" id="ARBA00006739"/>
    </source>
</evidence>
<evidence type="ECO:0000256" key="1">
    <source>
        <dbReference type="ARBA" id="ARBA00004776"/>
    </source>
</evidence>
<evidence type="ECO:0000313" key="7">
    <source>
        <dbReference type="EMBL" id="MBN3546524.1"/>
    </source>
</evidence>
<protein>
    <submittedName>
        <fullName evidence="7">Glycosyltransferase</fullName>
    </submittedName>
</protein>
<sequence>MEDSVCVVTVTYGDRWDLLNQVLLSLNENNLIKNIIIVNNNSMNDISNLSSHISNRIKVINLEENLGSAYGYHIGIEAAIATDSEYIWLLDDDNKPNNNALENILENWKKISGVEDKIGLLSLRNDRKEYVQAASDIMAKNIFPNKNSFLGFHLPEIPKKLIKKIFLSNKKSNYGVGNKLVEVPYAPYGGFFFHKTLINKIGLPNKEFYLYADDHEFTHRIIKSKGKIYLDPTSCIYDLEHSWYLKDKKPYLISLLLSDEEKRVYYGVRNRVYFEQKDLRNRINVYQCNKWIVIILLLTLSLLFKKKARFKLIMKAINNGENGKLERYFSV</sequence>
<comment type="similarity">
    <text evidence="2">Belongs to the glycosyltransferase 2 family.</text>
</comment>
<organism evidence="7 8">
    <name type="scientific">Fictibacillus barbaricus</name>
    <dbReference type="NCBI Taxonomy" id="182136"/>
    <lineage>
        <taxon>Bacteria</taxon>
        <taxon>Bacillati</taxon>
        <taxon>Bacillota</taxon>
        <taxon>Bacilli</taxon>
        <taxon>Bacillales</taxon>
        <taxon>Fictibacillaceae</taxon>
        <taxon>Fictibacillus</taxon>
    </lineage>
</organism>
<accession>A0ABS2ZEC1</accession>
<proteinExistence type="inferred from homology"/>
<comment type="caution">
    <text evidence="7">The sequence shown here is derived from an EMBL/GenBank/DDBJ whole genome shotgun (WGS) entry which is preliminary data.</text>
</comment>
<evidence type="ECO:0000256" key="5">
    <source>
        <dbReference type="SAM" id="Phobius"/>
    </source>
</evidence>
<dbReference type="Gene3D" id="3.90.550.10">
    <property type="entry name" value="Spore Coat Polysaccharide Biosynthesis Protein SpsA, Chain A"/>
    <property type="match status" value="1"/>
</dbReference>
<evidence type="ECO:0000313" key="8">
    <source>
        <dbReference type="Proteomes" id="UP001319060"/>
    </source>
</evidence>
<dbReference type="PANTHER" id="PTHR43179">
    <property type="entry name" value="RHAMNOSYLTRANSFERASE WBBL"/>
    <property type="match status" value="1"/>
</dbReference>
<keyword evidence="5" id="KW-1133">Transmembrane helix</keyword>
<evidence type="ECO:0000259" key="6">
    <source>
        <dbReference type="Pfam" id="PF00535"/>
    </source>
</evidence>
<dbReference type="InterPro" id="IPR001173">
    <property type="entry name" value="Glyco_trans_2-like"/>
</dbReference>
<dbReference type="Proteomes" id="UP001319060">
    <property type="component" value="Unassembled WGS sequence"/>
</dbReference>
<feature type="domain" description="Glycosyltransferase 2-like" evidence="6">
    <location>
        <begin position="6"/>
        <end position="110"/>
    </location>
</feature>
<evidence type="ECO:0000256" key="4">
    <source>
        <dbReference type="ARBA" id="ARBA00022679"/>
    </source>
</evidence>
<keyword evidence="5" id="KW-0812">Transmembrane</keyword>
<keyword evidence="4" id="KW-0808">Transferase</keyword>
<dbReference type="InterPro" id="IPR029044">
    <property type="entry name" value="Nucleotide-diphossugar_trans"/>
</dbReference>
<dbReference type="EMBL" id="JAFHKS010000044">
    <property type="protein sequence ID" value="MBN3546524.1"/>
    <property type="molecule type" value="Genomic_DNA"/>
</dbReference>
<dbReference type="RefSeq" id="WP_188400839.1">
    <property type="nucleotide sequence ID" value="NZ_BMCE01000001.1"/>
</dbReference>